<sequence length="255" mass="29912">METVQDVLSKRVRRLKQSYVDYVNNPYHPKTAHAMRVNARKLRSLLSFLKPTIEEEKYKKLNEALKTVAKVYGPLRELDVLIDLCTHIAGKHPEASDHYQKMFRYLHQERGEEMERTLVEADNTLKTIDTVETDLNELIFNTNADWNDFITEHLQKKHKKLKKDYQNVDQSDYEAVHDIRKAAKKLRYSARYLGKLASMKHKGIAKDAKRIQEAFGKLTDAHVNEEMLAAYAKKVDDKQLRETFMKMSDMQKNLD</sequence>
<gene>
    <name evidence="2" type="ORF">ACFOEO_04500</name>
</gene>
<dbReference type="SMART" id="SM00880">
    <property type="entry name" value="CHAD"/>
    <property type="match status" value="1"/>
</dbReference>
<comment type="caution">
    <text evidence="2">The sequence shown here is derived from an EMBL/GenBank/DDBJ whole genome shotgun (WGS) entry which is preliminary data.</text>
</comment>
<evidence type="ECO:0000313" key="2">
    <source>
        <dbReference type="EMBL" id="MFC3387859.1"/>
    </source>
</evidence>
<organism evidence="2 3">
    <name type="scientific">Salinicoccus sesuvii</name>
    <dbReference type="NCBI Taxonomy" id="868281"/>
    <lineage>
        <taxon>Bacteria</taxon>
        <taxon>Bacillati</taxon>
        <taxon>Bacillota</taxon>
        <taxon>Bacilli</taxon>
        <taxon>Bacillales</taxon>
        <taxon>Staphylococcaceae</taxon>
        <taxon>Salinicoccus</taxon>
    </lineage>
</organism>
<dbReference type="Gene3D" id="1.40.20.10">
    <property type="entry name" value="CHAD domain"/>
    <property type="match status" value="1"/>
</dbReference>
<feature type="domain" description="CHAD" evidence="1">
    <location>
        <begin position="1"/>
        <end position="255"/>
    </location>
</feature>
<keyword evidence="3" id="KW-1185">Reference proteome</keyword>
<dbReference type="Pfam" id="PF05235">
    <property type="entry name" value="CHAD"/>
    <property type="match status" value="1"/>
</dbReference>
<dbReference type="InterPro" id="IPR038186">
    <property type="entry name" value="CHAD_dom_sf"/>
</dbReference>
<dbReference type="PANTHER" id="PTHR39339">
    <property type="entry name" value="SLR1444 PROTEIN"/>
    <property type="match status" value="1"/>
</dbReference>
<name>A0ABV7N3M1_9STAP</name>
<dbReference type="InterPro" id="IPR007899">
    <property type="entry name" value="CHAD_dom"/>
</dbReference>
<dbReference type="Proteomes" id="UP001595637">
    <property type="component" value="Unassembled WGS sequence"/>
</dbReference>
<dbReference type="PANTHER" id="PTHR39339:SF1">
    <property type="entry name" value="CHAD DOMAIN-CONTAINING PROTEIN"/>
    <property type="match status" value="1"/>
</dbReference>
<dbReference type="EMBL" id="JBHRVQ010000001">
    <property type="protein sequence ID" value="MFC3387859.1"/>
    <property type="molecule type" value="Genomic_DNA"/>
</dbReference>
<proteinExistence type="predicted"/>
<accession>A0ABV7N3M1</accession>
<dbReference type="RefSeq" id="WP_380652433.1">
    <property type="nucleotide sequence ID" value="NZ_JBHRVQ010000001.1"/>
</dbReference>
<protein>
    <submittedName>
        <fullName evidence="2">CHAD domain-containing protein</fullName>
    </submittedName>
</protein>
<evidence type="ECO:0000259" key="1">
    <source>
        <dbReference type="PROSITE" id="PS51708"/>
    </source>
</evidence>
<evidence type="ECO:0000313" key="3">
    <source>
        <dbReference type="Proteomes" id="UP001595637"/>
    </source>
</evidence>
<dbReference type="PROSITE" id="PS51708">
    <property type="entry name" value="CHAD"/>
    <property type="match status" value="1"/>
</dbReference>
<reference evidence="3" key="1">
    <citation type="journal article" date="2019" name="Int. J. Syst. Evol. Microbiol.">
        <title>The Global Catalogue of Microorganisms (GCM) 10K type strain sequencing project: providing services to taxonomists for standard genome sequencing and annotation.</title>
        <authorList>
            <consortium name="The Broad Institute Genomics Platform"/>
            <consortium name="The Broad Institute Genome Sequencing Center for Infectious Disease"/>
            <person name="Wu L."/>
            <person name="Ma J."/>
        </authorList>
    </citation>
    <scope>NUCLEOTIDE SEQUENCE [LARGE SCALE GENOMIC DNA]</scope>
    <source>
        <strain evidence="3">CCM 7756</strain>
    </source>
</reference>